<accession>A0A3L8DQ40</accession>
<gene>
    <name evidence="2" type="ORF">DMN91_004684</name>
</gene>
<reference evidence="2 3" key="1">
    <citation type="journal article" date="2018" name="Genome Res.">
        <title>The genomic architecture and molecular evolution of ant odorant receptors.</title>
        <authorList>
            <person name="McKenzie S.K."/>
            <person name="Kronauer D.J.C."/>
        </authorList>
    </citation>
    <scope>NUCLEOTIDE SEQUENCE [LARGE SCALE GENOMIC DNA]</scope>
    <source>
        <strain evidence="2">Clonal line C1</strain>
    </source>
</reference>
<name>A0A3L8DQ40_OOCBI</name>
<comment type="caution">
    <text evidence="2">The sequence shown here is derived from an EMBL/GenBank/DDBJ whole genome shotgun (WGS) entry which is preliminary data.</text>
</comment>
<sequence length="150" mass="16833">MTDDTSQESIFCQLFDCVLNSKTEWGLNGEESKSACPSRKKKPRKKCTEPNSKKIEEEVDIGPPCTEEEPCKLPSPKKASYCYIKMQDPYAPCCCEARPQLPPCPPKCHPRPSQRLICGCDLCKKRNIDNKCCGSTATFRRASDSSFEEA</sequence>
<dbReference type="EMBL" id="QOIP01000005">
    <property type="protein sequence ID" value="RLU22406.1"/>
    <property type="molecule type" value="Genomic_DNA"/>
</dbReference>
<protein>
    <submittedName>
        <fullName evidence="2">Uncharacterized protein</fullName>
    </submittedName>
</protein>
<dbReference type="AlphaFoldDB" id="A0A3L8DQ40"/>
<feature type="region of interest" description="Disordered" evidence="1">
    <location>
        <begin position="27"/>
        <end position="50"/>
    </location>
</feature>
<dbReference type="Proteomes" id="UP000279307">
    <property type="component" value="Chromosome 5"/>
</dbReference>
<evidence type="ECO:0000313" key="3">
    <source>
        <dbReference type="Proteomes" id="UP000279307"/>
    </source>
</evidence>
<proteinExistence type="predicted"/>
<evidence type="ECO:0000313" key="2">
    <source>
        <dbReference type="EMBL" id="RLU22406.1"/>
    </source>
</evidence>
<evidence type="ECO:0000256" key="1">
    <source>
        <dbReference type="SAM" id="MobiDB-lite"/>
    </source>
</evidence>
<organism evidence="2 3">
    <name type="scientific">Ooceraea biroi</name>
    <name type="common">Clonal raider ant</name>
    <name type="synonym">Cerapachys biroi</name>
    <dbReference type="NCBI Taxonomy" id="2015173"/>
    <lineage>
        <taxon>Eukaryota</taxon>
        <taxon>Metazoa</taxon>
        <taxon>Ecdysozoa</taxon>
        <taxon>Arthropoda</taxon>
        <taxon>Hexapoda</taxon>
        <taxon>Insecta</taxon>
        <taxon>Pterygota</taxon>
        <taxon>Neoptera</taxon>
        <taxon>Endopterygota</taxon>
        <taxon>Hymenoptera</taxon>
        <taxon>Apocrita</taxon>
        <taxon>Aculeata</taxon>
        <taxon>Formicoidea</taxon>
        <taxon>Formicidae</taxon>
        <taxon>Dorylinae</taxon>
        <taxon>Ooceraea</taxon>
    </lineage>
</organism>